<dbReference type="InterPro" id="IPR001155">
    <property type="entry name" value="OxRdtase_FMN_N"/>
</dbReference>
<evidence type="ECO:0000259" key="4">
    <source>
        <dbReference type="Pfam" id="PF00724"/>
    </source>
</evidence>
<dbReference type="Gene3D" id="3.20.20.70">
    <property type="entry name" value="Aldolase class I"/>
    <property type="match status" value="1"/>
</dbReference>
<dbReference type="GO" id="GO:0010181">
    <property type="term" value="F:FMN binding"/>
    <property type="evidence" value="ECO:0007669"/>
    <property type="project" value="InterPro"/>
</dbReference>
<reference evidence="5 6" key="1">
    <citation type="submission" date="2019-08" db="EMBL/GenBank/DDBJ databases">
        <title>Bradyrhizobium hipponensis sp. nov., a rhizobium isolated from a Lupinus angustifolius root nodule in Tunisia.</title>
        <authorList>
            <person name="Off K."/>
            <person name="Rejili M."/>
            <person name="Mars M."/>
            <person name="Brachmann A."/>
            <person name="Marin M."/>
        </authorList>
    </citation>
    <scope>NUCLEOTIDE SEQUENCE [LARGE SCALE GENOMIC DNA]</scope>
    <source>
        <strain evidence="6">aSej3</strain>
    </source>
</reference>
<name>A0A5S4YP02_9BRAD</name>
<comment type="similarity">
    <text evidence="2">Belongs to the NADH:flavin oxidoreductase/NADH oxidase family.</text>
</comment>
<keyword evidence="3" id="KW-0560">Oxidoreductase</keyword>
<dbReference type="Proteomes" id="UP000324797">
    <property type="component" value="Unassembled WGS sequence"/>
</dbReference>
<evidence type="ECO:0000313" key="6">
    <source>
        <dbReference type="Proteomes" id="UP000324797"/>
    </source>
</evidence>
<organism evidence="5 6">
    <name type="scientific">Bradyrhizobium hipponense</name>
    <dbReference type="NCBI Taxonomy" id="2605638"/>
    <lineage>
        <taxon>Bacteria</taxon>
        <taxon>Pseudomonadati</taxon>
        <taxon>Pseudomonadota</taxon>
        <taxon>Alphaproteobacteria</taxon>
        <taxon>Hyphomicrobiales</taxon>
        <taxon>Nitrobacteraceae</taxon>
        <taxon>Bradyrhizobium</taxon>
    </lineage>
</organism>
<comment type="cofactor">
    <cofactor evidence="1">
        <name>FMN</name>
        <dbReference type="ChEBI" id="CHEBI:58210"/>
    </cofactor>
</comment>
<dbReference type="Pfam" id="PF00724">
    <property type="entry name" value="Oxidored_FMN"/>
    <property type="match status" value="1"/>
</dbReference>
<accession>A0A5S4YP02</accession>
<dbReference type="PANTHER" id="PTHR22893:SF98">
    <property type="entry name" value="OXIDOREDUCTASE"/>
    <property type="match status" value="1"/>
</dbReference>
<keyword evidence="6" id="KW-1185">Reference proteome</keyword>
<feature type="domain" description="NADH:flavin oxidoreductase/NADH oxidase N-terminal" evidence="4">
    <location>
        <begin position="6"/>
        <end position="340"/>
    </location>
</feature>
<sequence>MSSAHLFAPLKLGRYTLSHRVVMAPLTRMRAAVPGNVPTDLGAEYYSQRASAGGLIVTEASQVAPSGQGYPATPGIHSAEQIAGWKKITDAVHAKGGVIFMQLWHVGRVSHTSFQPDGALPVAPSAIAPAGKSFTPSFQMVPFETPRALEIGEIPGIIEAYREGARNALAAGFDGVELHGANGYLIEQFLHSKANHRTDAYGGSVENRSRLLMEVMSALVEVWGADRVGVRLSPFGTFNDVGDADPIGLYSHLLSRLAPLNIAYVHMIEARDTDAGEAGAPLAIHDLRRFWSGTLILAGGFIGPSADAAIRAGQGDAVAFGRHFIANPDLPRRLQLGAALNPYNRATFAGGGAAGYTDYPLLQSAEAVEGVQ</sequence>
<dbReference type="EMBL" id="VSTH01000041">
    <property type="protein sequence ID" value="TYO66131.1"/>
    <property type="molecule type" value="Genomic_DNA"/>
</dbReference>
<dbReference type="GO" id="GO:0016628">
    <property type="term" value="F:oxidoreductase activity, acting on the CH-CH group of donors, NAD or NADP as acceptor"/>
    <property type="evidence" value="ECO:0007669"/>
    <property type="project" value="UniProtKB-ARBA"/>
</dbReference>
<evidence type="ECO:0000256" key="1">
    <source>
        <dbReference type="ARBA" id="ARBA00001917"/>
    </source>
</evidence>
<dbReference type="InterPro" id="IPR045247">
    <property type="entry name" value="Oye-like"/>
</dbReference>
<protein>
    <submittedName>
        <fullName evidence="5">Alkene reductase</fullName>
    </submittedName>
</protein>
<evidence type="ECO:0000256" key="2">
    <source>
        <dbReference type="ARBA" id="ARBA00005979"/>
    </source>
</evidence>
<evidence type="ECO:0000313" key="5">
    <source>
        <dbReference type="EMBL" id="TYO66131.1"/>
    </source>
</evidence>
<comment type="caution">
    <text evidence="5">The sequence shown here is derived from an EMBL/GenBank/DDBJ whole genome shotgun (WGS) entry which is preliminary data.</text>
</comment>
<proteinExistence type="inferred from homology"/>
<dbReference type="FunFam" id="3.20.20.70:FF:000059">
    <property type="entry name" value="N-ethylmaleimide reductase, FMN-linked"/>
    <property type="match status" value="1"/>
</dbReference>
<dbReference type="PANTHER" id="PTHR22893">
    <property type="entry name" value="NADH OXIDOREDUCTASE-RELATED"/>
    <property type="match status" value="1"/>
</dbReference>
<dbReference type="RefSeq" id="WP_148739530.1">
    <property type="nucleotide sequence ID" value="NZ_VSTH01000041.1"/>
</dbReference>
<dbReference type="AlphaFoldDB" id="A0A5S4YP02"/>
<dbReference type="SUPFAM" id="SSF51395">
    <property type="entry name" value="FMN-linked oxidoreductases"/>
    <property type="match status" value="1"/>
</dbReference>
<evidence type="ECO:0000256" key="3">
    <source>
        <dbReference type="ARBA" id="ARBA00023002"/>
    </source>
</evidence>
<dbReference type="GO" id="GO:0005829">
    <property type="term" value="C:cytosol"/>
    <property type="evidence" value="ECO:0007669"/>
    <property type="project" value="TreeGrafter"/>
</dbReference>
<dbReference type="InterPro" id="IPR013785">
    <property type="entry name" value="Aldolase_TIM"/>
</dbReference>
<dbReference type="NCBIfam" id="NF007899">
    <property type="entry name" value="PRK10605.1"/>
    <property type="match status" value="1"/>
</dbReference>
<gene>
    <name evidence="5" type="ORF">FXV83_12775</name>
</gene>
<dbReference type="CDD" id="cd02933">
    <property type="entry name" value="OYE_like_FMN"/>
    <property type="match status" value="1"/>
</dbReference>